<proteinExistence type="inferred from homology"/>
<keyword evidence="2" id="KW-0285">Flavoprotein</keyword>
<organism evidence="8 9">
    <name type="scientific">Duganella zoogloeoides</name>
    <dbReference type="NCBI Taxonomy" id="75659"/>
    <lineage>
        <taxon>Bacteria</taxon>
        <taxon>Pseudomonadati</taxon>
        <taxon>Pseudomonadota</taxon>
        <taxon>Betaproteobacteria</taxon>
        <taxon>Burkholderiales</taxon>
        <taxon>Oxalobacteraceae</taxon>
        <taxon>Telluria group</taxon>
        <taxon>Duganella</taxon>
    </lineage>
</organism>
<dbReference type="PIRSF" id="PIRSF000138">
    <property type="entry name" value="Al-hdrx_acd_dh"/>
    <property type="match status" value="1"/>
</dbReference>
<dbReference type="SUPFAM" id="SSF51395">
    <property type="entry name" value="FMN-linked oxidoreductases"/>
    <property type="match status" value="1"/>
</dbReference>
<protein>
    <submittedName>
        <fullName evidence="8">Alpha-hydroxy-acid oxidizing protein</fullName>
    </submittedName>
</protein>
<comment type="cofactor">
    <cofactor evidence="1">
        <name>FMN</name>
        <dbReference type="ChEBI" id="CHEBI:58210"/>
    </cofactor>
</comment>
<keyword evidence="6" id="KW-0732">Signal</keyword>
<evidence type="ECO:0000256" key="3">
    <source>
        <dbReference type="ARBA" id="ARBA00022643"/>
    </source>
</evidence>
<dbReference type="InterPro" id="IPR012133">
    <property type="entry name" value="Alpha-hydoxy_acid_DH_FMN"/>
</dbReference>
<dbReference type="InterPro" id="IPR037396">
    <property type="entry name" value="FMN_HAD"/>
</dbReference>
<dbReference type="InterPro" id="IPR013785">
    <property type="entry name" value="Aldolase_TIM"/>
</dbReference>
<feature type="domain" description="FMN hydroxy acid dehydrogenase" evidence="7">
    <location>
        <begin position="58"/>
        <end position="408"/>
    </location>
</feature>
<dbReference type="PROSITE" id="PS51318">
    <property type="entry name" value="TAT"/>
    <property type="match status" value="1"/>
</dbReference>
<evidence type="ECO:0000256" key="5">
    <source>
        <dbReference type="ARBA" id="ARBA00024042"/>
    </source>
</evidence>
<name>A0ABZ0XR44_9BURK</name>
<feature type="signal peptide" evidence="6">
    <location>
        <begin position="1"/>
        <end position="26"/>
    </location>
</feature>
<dbReference type="GeneID" id="43165820"/>
<reference evidence="8 9" key="1">
    <citation type="submission" date="2023-11" db="EMBL/GenBank/DDBJ databases">
        <title>MicrobeMod: A computational toolkit for identifying prokaryotic methylation and restriction-modification with nanopore sequencing.</title>
        <authorList>
            <person name="Crits-Christoph A."/>
            <person name="Kang S.C."/>
            <person name="Lee H."/>
            <person name="Ostrov N."/>
        </authorList>
    </citation>
    <scope>NUCLEOTIDE SEQUENCE [LARGE SCALE GENOMIC DNA]</scope>
    <source>
        <strain evidence="8 9">ATCC 25935</strain>
    </source>
</reference>
<sequence>MTNSTRRDLLRAVTSTATLAALPAVAATSLQAEPALARPGQAPAAATSPGEFIVSRTEAPLDLINLIDIETRASRVLAPGAFSYIAGGAGDEWTLRENRNAFNRQLIVPRVLSGKTAPDLRTQILGTAIVSPIIITPVAAHGLAHITAEAGTARGAAAAGTILGVSTVSTLALEQVAAAAAGPKWFHLYMLQDVAYSAKLLRRARAAGYRAIVLTADTTVVGNREDSLRQRFQFPLQPGNLLGDDPAAPIPLARRTFESRLDRKTIEFAIRESGLPVIVKGINHPDDALLAIDAGAAAIQVSNHGGRQLDGAPGAFSVLPAVAKAVNQRVPIIFDSGVRRGQDVFKALASGADVVAIGRPVIYGLALSGWQGVRSVLELLNRELSMTMQLAGVHTVADIRATALQPAV</sequence>
<dbReference type="InterPro" id="IPR000262">
    <property type="entry name" value="FMN-dep_DH"/>
</dbReference>
<evidence type="ECO:0000259" key="7">
    <source>
        <dbReference type="PROSITE" id="PS51349"/>
    </source>
</evidence>
<feature type="chain" id="PRO_5046960181" evidence="6">
    <location>
        <begin position="27"/>
        <end position="408"/>
    </location>
</feature>
<evidence type="ECO:0000313" key="9">
    <source>
        <dbReference type="Proteomes" id="UP001326110"/>
    </source>
</evidence>
<dbReference type="PANTHER" id="PTHR10578:SF107">
    <property type="entry name" value="2-HYDROXYACID OXIDASE 1"/>
    <property type="match status" value="1"/>
</dbReference>
<dbReference type="PANTHER" id="PTHR10578">
    <property type="entry name" value="S -2-HYDROXY-ACID OXIDASE-RELATED"/>
    <property type="match status" value="1"/>
</dbReference>
<keyword evidence="4" id="KW-0560">Oxidoreductase</keyword>
<gene>
    <name evidence="8" type="ORF">SR858_13940</name>
</gene>
<keyword evidence="9" id="KW-1185">Reference proteome</keyword>
<dbReference type="InterPro" id="IPR008259">
    <property type="entry name" value="FMN_hydac_DH_AS"/>
</dbReference>
<dbReference type="PROSITE" id="PS51349">
    <property type="entry name" value="FMN_HYDROXY_ACID_DH_2"/>
    <property type="match status" value="1"/>
</dbReference>
<dbReference type="EMBL" id="CP140152">
    <property type="protein sequence ID" value="WQH02188.1"/>
    <property type="molecule type" value="Genomic_DNA"/>
</dbReference>
<dbReference type="InterPro" id="IPR006311">
    <property type="entry name" value="TAT_signal"/>
</dbReference>
<comment type="similarity">
    <text evidence="5">Belongs to the FMN-dependent alpha-hydroxy acid dehydrogenase family.</text>
</comment>
<dbReference type="PROSITE" id="PS00557">
    <property type="entry name" value="FMN_HYDROXY_ACID_DH_1"/>
    <property type="match status" value="1"/>
</dbReference>
<evidence type="ECO:0000313" key="8">
    <source>
        <dbReference type="EMBL" id="WQH02188.1"/>
    </source>
</evidence>
<dbReference type="Gene3D" id="3.20.20.70">
    <property type="entry name" value="Aldolase class I"/>
    <property type="match status" value="1"/>
</dbReference>
<evidence type="ECO:0000256" key="2">
    <source>
        <dbReference type="ARBA" id="ARBA00022630"/>
    </source>
</evidence>
<evidence type="ECO:0000256" key="4">
    <source>
        <dbReference type="ARBA" id="ARBA00023002"/>
    </source>
</evidence>
<evidence type="ECO:0000256" key="1">
    <source>
        <dbReference type="ARBA" id="ARBA00001917"/>
    </source>
</evidence>
<dbReference type="Proteomes" id="UP001326110">
    <property type="component" value="Chromosome"/>
</dbReference>
<dbReference type="Pfam" id="PF01070">
    <property type="entry name" value="FMN_dh"/>
    <property type="match status" value="1"/>
</dbReference>
<accession>A0ABZ0XR44</accession>
<dbReference type="RefSeq" id="WP_019924266.1">
    <property type="nucleotide sequence ID" value="NZ_CP140152.1"/>
</dbReference>
<evidence type="ECO:0000256" key="6">
    <source>
        <dbReference type="SAM" id="SignalP"/>
    </source>
</evidence>
<keyword evidence="3" id="KW-0288">FMN</keyword>